<feature type="compositionally biased region" description="Low complexity" evidence="1">
    <location>
        <begin position="17"/>
        <end position="28"/>
    </location>
</feature>
<feature type="region of interest" description="Disordered" evidence="1">
    <location>
        <begin position="159"/>
        <end position="221"/>
    </location>
</feature>
<feature type="compositionally biased region" description="Acidic residues" evidence="1">
    <location>
        <begin position="668"/>
        <end position="685"/>
    </location>
</feature>
<feature type="compositionally biased region" description="Pro residues" evidence="1">
    <location>
        <begin position="746"/>
        <end position="755"/>
    </location>
</feature>
<feature type="region of interest" description="Disordered" evidence="1">
    <location>
        <begin position="415"/>
        <end position="455"/>
    </location>
</feature>
<feature type="compositionally biased region" description="Basic residues" evidence="1">
    <location>
        <begin position="564"/>
        <end position="574"/>
    </location>
</feature>
<protein>
    <submittedName>
        <fullName evidence="3">43b5d819-4324-491b-9634-81a8f378d977</fullName>
    </submittedName>
</protein>
<feature type="region of interest" description="Disordered" evidence="1">
    <location>
        <begin position="653"/>
        <end position="819"/>
    </location>
</feature>
<feature type="compositionally biased region" description="Polar residues" evidence="1">
    <location>
        <begin position="36"/>
        <end position="50"/>
    </location>
</feature>
<evidence type="ECO:0000313" key="3">
    <source>
        <dbReference type="EMBL" id="SPQ26514.1"/>
    </source>
</evidence>
<evidence type="ECO:0000256" key="1">
    <source>
        <dbReference type="SAM" id="MobiDB-lite"/>
    </source>
</evidence>
<feature type="compositionally biased region" description="Low complexity" evidence="1">
    <location>
        <begin position="120"/>
        <end position="133"/>
    </location>
</feature>
<feature type="compositionally biased region" description="Low complexity" evidence="1">
    <location>
        <begin position="756"/>
        <end position="769"/>
    </location>
</feature>
<reference evidence="3 4" key="1">
    <citation type="submission" date="2018-04" db="EMBL/GenBank/DDBJ databases">
        <authorList>
            <person name="Huttner S."/>
            <person name="Dainat J."/>
        </authorList>
    </citation>
    <scope>NUCLEOTIDE SEQUENCE [LARGE SCALE GENOMIC DNA]</scope>
</reference>
<gene>
    <name evidence="3" type="ORF">TT172_LOCUS8933</name>
</gene>
<dbReference type="AlphaFoldDB" id="A0A446BVJ4"/>
<feature type="compositionally biased region" description="Polar residues" evidence="1">
    <location>
        <begin position="770"/>
        <end position="786"/>
    </location>
</feature>
<dbReference type="Pfam" id="PF04212">
    <property type="entry name" value="MIT"/>
    <property type="match status" value="1"/>
</dbReference>
<feature type="compositionally biased region" description="Polar residues" evidence="1">
    <location>
        <begin position="212"/>
        <end position="221"/>
    </location>
</feature>
<feature type="compositionally biased region" description="Low complexity" evidence="1">
    <location>
        <begin position="798"/>
        <end position="813"/>
    </location>
</feature>
<feature type="region of interest" description="Disordered" evidence="1">
    <location>
        <begin position="246"/>
        <end position="298"/>
    </location>
</feature>
<evidence type="ECO:0000313" key="4">
    <source>
        <dbReference type="Proteomes" id="UP000289323"/>
    </source>
</evidence>
<dbReference type="EMBL" id="OUUZ01000018">
    <property type="protein sequence ID" value="SPQ26514.1"/>
    <property type="molecule type" value="Genomic_DNA"/>
</dbReference>
<feature type="compositionally biased region" description="Polar residues" evidence="1">
    <location>
        <begin position="714"/>
        <end position="723"/>
    </location>
</feature>
<feature type="compositionally biased region" description="Gly residues" evidence="1">
    <location>
        <begin position="1141"/>
        <end position="1150"/>
    </location>
</feature>
<name>A0A446BVJ4_9PEZI</name>
<feature type="region of interest" description="Disordered" evidence="1">
    <location>
        <begin position="471"/>
        <end position="575"/>
    </location>
</feature>
<feature type="compositionally biased region" description="Low complexity" evidence="1">
    <location>
        <begin position="56"/>
        <end position="70"/>
    </location>
</feature>
<feature type="compositionally biased region" description="Low complexity" evidence="1">
    <location>
        <begin position="724"/>
        <end position="735"/>
    </location>
</feature>
<sequence length="1275" mass="137151">MSSFRPAVTPPSTSVYPHPVHPAAAPPTAFRPNPPRSSSLAGAASSQRTASLLPPARIAGDPAAPHAAAPLDTDLFSNPRPAPKIPDSAREVDSRHKRGHSRSSSLGGLSDTLRNLNRWSASTTSSRASNATTGFARGEATQAKAVNFKRVSSVVPPVEIPGRVTTRGPGTHPSVANFSPTKSPPQQDVEPSSKDSGALWDGQSRAPEVEQGLSSHTPGYTTTAVDQRQHSEMIAHEPTMHYTQNGQAIGHSRSRSPGAKGGVDATSSSRSREKERDRDRERERERAGKPPSQKAMLSKALQEANTAVQLDNAQNFEGARRAYSEACKLLQQVLLRTPGEEDRRKLEAIHNTYRGRVMELDEQLVDMEPEGKALPNRPESDDLHSMVSAQAEEEDEYARALAAARAGIYEAEYAPQSSHAVQEPVTNPRPPSRAAPTVSADLPQRPREGSTSTSYLTQQYSLQSAFSKARYNNGSSLRPPADSAYMPPPLSPRRPPSAARASPPPPEQESPRRAVRPAVPESSGRLSRQGASGHLRANSHESISWLDPIDESERSSVTSMHSRSSSRIRRKHIRTASGATEAEFDAALDDAIEAAYDDGYEPESQYVGHTYHDEGGDPLQDTLRRVERARELVRESEREALELANEREKRLRLQQQLEDEEYRRQEAIGEDFYDESNDSEEEERLLEEMTKGNVIEDFTMAGRSRPPVPRESDSSGTTSRTWHSSTASNPPTATTVLTPVSEDRIPPQPSVPLPALPAQAAPQTSPPLTSAGSGQTVRSRRLSGQNPKELKIETTKLAPAAPAAPATAGGTTPSQPKPGSYIVQQRQALSAGANRTLGPFTSRPGPSPIPGIPGEEPDKGPLPPTASSQEEYPRVGTPSVVRPGLRSNYSSSSLKSMKSRNLSISHLDETAADTSPGTPLTTQFSARLPAVPALPPGIKDRANSTTTGGLHLFDNHFHSFETPGTPNPLMPDAPVPLEPCPNEMMLRPFWLMRCMYQTLCHPRGGYISTKLFVPRDAWRVKGVKLKNVEDKIANCDLLTAALQKLGRVDTCDADAVLEEMQSLEGVLEQVQATLARKLGSEVGVQGASAMLKDASAAEADAAAMPRSASVAGKASSFSWRRLRSKNSSANLPGLASAYGGKGGSGGGGGAASTTNLSDGSGGKDASPALASLPMTDHPTSRPPKRDVASVQFTGPNANYMASLARLFDAAQTVDQIARQVEDPGLRHADKTQVGLELCARHAAEFFAFYVCRFALADMMLLLDKFLKRGSEWVLA</sequence>
<accession>A0A446BVJ4</accession>
<evidence type="ECO:0000259" key="2">
    <source>
        <dbReference type="Pfam" id="PF04212"/>
    </source>
</evidence>
<feature type="region of interest" description="Disordered" evidence="1">
    <location>
        <begin position="1141"/>
        <end position="1186"/>
    </location>
</feature>
<dbReference type="PANTHER" id="PTHR37327:SF1">
    <property type="entry name" value="MICROTUBULE INTERACTING AND TRANSPORT DOMAIN-CONTAINING PROTEIN"/>
    <property type="match status" value="1"/>
</dbReference>
<dbReference type="SUPFAM" id="SSF116846">
    <property type="entry name" value="MIT domain"/>
    <property type="match status" value="1"/>
</dbReference>
<feature type="compositionally biased region" description="Polar residues" evidence="1">
    <location>
        <begin position="174"/>
        <end position="190"/>
    </location>
</feature>
<feature type="region of interest" description="Disordered" evidence="1">
    <location>
        <begin position="835"/>
        <end position="899"/>
    </location>
</feature>
<feature type="domain" description="MIT" evidence="2">
    <location>
        <begin position="297"/>
        <end position="362"/>
    </location>
</feature>
<feature type="compositionally biased region" description="Pro residues" evidence="1">
    <location>
        <begin position="486"/>
        <end position="495"/>
    </location>
</feature>
<dbReference type="InterPro" id="IPR007330">
    <property type="entry name" value="MIT_dom"/>
</dbReference>
<dbReference type="Proteomes" id="UP000289323">
    <property type="component" value="Unassembled WGS sequence"/>
</dbReference>
<feature type="region of interest" description="Disordered" evidence="1">
    <location>
        <begin position="1"/>
        <end position="142"/>
    </location>
</feature>
<dbReference type="InterPro" id="IPR036181">
    <property type="entry name" value="MIT_dom_sf"/>
</dbReference>
<organism evidence="3 4">
    <name type="scientific">Thermothielavioides terrestris</name>
    <dbReference type="NCBI Taxonomy" id="2587410"/>
    <lineage>
        <taxon>Eukaryota</taxon>
        <taxon>Fungi</taxon>
        <taxon>Dikarya</taxon>
        <taxon>Ascomycota</taxon>
        <taxon>Pezizomycotina</taxon>
        <taxon>Sordariomycetes</taxon>
        <taxon>Sordariomycetidae</taxon>
        <taxon>Sordariales</taxon>
        <taxon>Chaetomiaceae</taxon>
        <taxon>Thermothielavioides</taxon>
    </lineage>
</organism>
<feature type="compositionally biased region" description="Low complexity" evidence="1">
    <location>
        <begin position="886"/>
        <end position="899"/>
    </location>
</feature>
<feature type="compositionally biased region" description="Basic and acidic residues" evidence="1">
    <location>
        <begin position="270"/>
        <end position="288"/>
    </location>
</feature>
<dbReference type="Gene3D" id="1.20.58.80">
    <property type="entry name" value="Phosphotransferase system, lactose/cellobiose-type IIA subunit"/>
    <property type="match status" value="1"/>
</dbReference>
<dbReference type="PANTHER" id="PTHR37327">
    <property type="entry name" value="CHROMOSOME 1, WHOLE GENOME SHOTGUN SEQUENCE"/>
    <property type="match status" value="1"/>
</dbReference>
<proteinExistence type="predicted"/>